<keyword evidence="1" id="KW-0175">Coiled coil</keyword>
<accession>A0A834XSL1</accession>
<feature type="region of interest" description="Disordered" evidence="2">
    <location>
        <begin position="1137"/>
        <end position="1165"/>
    </location>
</feature>
<name>A0A834XSL1_APHGI</name>
<comment type="caution">
    <text evidence="4">The sequence shown here is derived from an EMBL/GenBank/DDBJ whole genome shotgun (WGS) entry which is preliminary data.</text>
</comment>
<keyword evidence="3" id="KW-0812">Transmembrane</keyword>
<gene>
    <name evidence="4" type="ORF">HCN44_000682</name>
</gene>
<feature type="compositionally biased region" description="Polar residues" evidence="2">
    <location>
        <begin position="1074"/>
        <end position="1099"/>
    </location>
</feature>
<dbReference type="PANTHER" id="PTHR18939:SF4">
    <property type="entry name" value="RIBOSOME-BINDING PROTEIN 1"/>
    <property type="match status" value="1"/>
</dbReference>
<feature type="coiled-coil region" evidence="1">
    <location>
        <begin position="583"/>
        <end position="666"/>
    </location>
</feature>
<evidence type="ECO:0000256" key="2">
    <source>
        <dbReference type="SAM" id="MobiDB-lite"/>
    </source>
</evidence>
<dbReference type="InterPro" id="IPR040248">
    <property type="entry name" value="RRBP1"/>
</dbReference>
<feature type="region of interest" description="Disordered" evidence="2">
    <location>
        <begin position="48"/>
        <end position="101"/>
    </location>
</feature>
<keyword evidence="3" id="KW-1133">Transmembrane helix</keyword>
<feature type="compositionally biased region" description="Basic residues" evidence="2">
    <location>
        <begin position="57"/>
        <end position="69"/>
    </location>
</feature>
<evidence type="ECO:0000313" key="5">
    <source>
        <dbReference type="Proteomes" id="UP000639338"/>
    </source>
</evidence>
<feature type="region of interest" description="Disordered" evidence="2">
    <location>
        <begin position="1070"/>
        <end position="1099"/>
    </location>
</feature>
<proteinExistence type="predicted"/>
<evidence type="ECO:0000313" key="4">
    <source>
        <dbReference type="EMBL" id="KAF7990877.1"/>
    </source>
</evidence>
<dbReference type="PANTHER" id="PTHR18939">
    <property type="entry name" value="RIBOSOME BINDING PROTEIN-1"/>
    <property type="match status" value="1"/>
</dbReference>
<dbReference type="OrthoDB" id="5875463at2759"/>
<organism evidence="4 5">
    <name type="scientific">Aphidius gifuensis</name>
    <name type="common">Parasitoid wasp</name>
    <dbReference type="NCBI Taxonomy" id="684658"/>
    <lineage>
        <taxon>Eukaryota</taxon>
        <taxon>Metazoa</taxon>
        <taxon>Ecdysozoa</taxon>
        <taxon>Arthropoda</taxon>
        <taxon>Hexapoda</taxon>
        <taxon>Insecta</taxon>
        <taxon>Pterygota</taxon>
        <taxon>Neoptera</taxon>
        <taxon>Endopterygota</taxon>
        <taxon>Hymenoptera</taxon>
        <taxon>Apocrita</taxon>
        <taxon>Ichneumonoidea</taxon>
        <taxon>Braconidae</taxon>
        <taxon>Aphidiinae</taxon>
        <taxon>Aphidius</taxon>
    </lineage>
</organism>
<feature type="coiled-coil region" evidence="1">
    <location>
        <begin position="711"/>
        <end position="738"/>
    </location>
</feature>
<feature type="coiled-coil region" evidence="1">
    <location>
        <begin position="337"/>
        <end position="421"/>
    </location>
</feature>
<evidence type="ECO:0008006" key="6">
    <source>
        <dbReference type="Google" id="ProtNLM"/>
    </source>
</evidence>
<dbReference type="GO" id="GO:0005789">
    <property type="term" value="C:endoplasmic reticulum membrane"/>
    <property type="evidence" value="ECO:0007669"/>
    <property type="project" value="TreeGrafter"/>
</dbReference>
<feature type="compositionally biased region" description="Basic residues" evidence="2">
    <location>
        <begin position="1150"/>
        <end position="1165"/>
    </location>
</feature>
<feature type="coiled-coil region" evidence="1">
    <location>
        <begin position="771"/>
        <end position="819"/>
    </location>
</feature>
<sequence>MDLQTGLICVGVVCLSAAVILFVSMFGMKEKSYEEAIAEQRKLPDDLLLGKKDKGKEKKYKNKTGKKVKEKKEDKDEKDDKSEHVQFEETPQILSSDLPPQEVCKANKKKNKPEKVKPILVNKDESPLVIADINSVPQIMDDVNHFEITHPKDVVELIRSHSGDNLPQSSSSQSSDSPVNKTPKETPTKSKKNTSKDSLKKKDDNNKDDKKDLVNAIIPALQIAKETAVKEIQKDISAQQSSSLNKESKKNKKKNDILAQIGGDKDGVNVSLLMPLVQKAELSRSEIQILIDQLLNKQLDNPVEHSEWTEGRADPVIKLKKQLAEKDKALSEEHETSISYQNKLKELRGELNSEKSRLTNHIKNLEDALNNKITEAQTLHTRMQHILETHAAEKQGFSRQIEQLQSKVNEDAAIIHKMQEEQGQTQSNLQQEIISQRKHMEMQYSQLRENENGIKLQYAQQCEINNNEIERLRQQVLSLQEQIVIRDKELQVYKESSNRIADMSCQIEESHRANAELEHRLNESHRHEQELQKQLNTLQSELKIAKTNSTDTTKLKNEIIRLIGEVNEAKNLKVIIKNKDDDYKKILNDFNNSQNEIKKLEKLLNDNNDELKNVKIDFTKYQDDIKNDKIEYIKLQEELNFFKNKLSQVEAELNNANEYIKTANEVSGELKIVKAELEQQQNGNKITDDIHLKMIKLQEDNERFCQQIGKISELQKELKQVRDENDKLKIKNKHSENGVDKKIEQNNITQLEQNNLIIQKDKQLDAFKVELTKKDADFNKLNQQIEALQNDVKNQVNIITRLQEDLELQRTKNNELRTKNWKVMEALSVAESRGKTNSGKYIDDTLDKIRIAEQETTKSLLQRIFPDIEIKEKAYDRWLKTFEEHVNNILTDNNQNDDTIKQNKKLQNLVTHYKEIIADTEGMLNNLQSHVESAESRWQSELRQKENDIVNLRVELKELQSKSKATEQLQEKIGNLESRLAEQEALQKTNQFKEDNRVNDDSKNLSIIEKFNEEKQRLIQELQTERNYTATTKLELTKVEEDLKKNEHLLDQQNKSVTRLQNEIQRLKAEFPGASNNTEQLTANGPPSSDSQNSEQTRSSISLIPDVEKTLNADNNTIIESNVLHQDIDIELKSNNCHTADSDTLNGRQQIKKNKKKRKGGSGKK</sequence>
<feature type="compositionally biased region" description="Low complexity" evidence="2">
    <location>
        <begin position="168"/>
        <end position="181"/>
    </location>
</feature>
<feature type="compositionally biased region" description="Polar residues" evidence="2">
    <location>
        <begin position="1137"/>
        <end position="1149"/>
    </location>
</feature>
<feature type="region of interest" description="Disordered" evidence="2">
    <location>
        <begin position="236"/>
        <end position="256"/>
    </location>
</feature>
<keyword evidence="5" id="KW-1185">Reference proteome</keyword>
<reference evidence="4 5" key="1">
    <citation type="submission" date="2020-08" db="EMBL/GenBank/DDBJ databases">
        <title>Aphidius gifuensis genome sequencing and assembly.</title>
        <authorList>
            <person name="Du Z."/>
        </authorList>
    </citation>
    <scope>NUCLEOTIDE SEQUENCE [LARGE SCALE GENOMIC DNA]</scope>
    <source>
        <strain evidence="4">YNYX2018</strain>
        <tissue evidence="4">Adults</tissue>
    </source>
</reference>
<feature type="region of interest" description="Disordered" evidence="2">
    <location>
        <begin position="162"/>
        <end position="209"/>
    </location>
</feature>
<dbReference type="AlphaFoldDB" id="A0A834XSL1"/>
<feature type="compositionally biased region" description="Basic and acidic residues" evidence="2">
    <location>
        <begin position="182"/>
        <end position="209"/>
    </location>
</feature>
<dbReference type="Proteomes" id="UP000639338">
    <property type="component" value="Unassembled WGS sequence"/>
</dbReference>
<evidence type="ECO:0000256" key="3">
    <source>
        <dbReference type="SAM" id="Phobius"/>
    </source>
</evidence>
<protein>
    <recommendedName>
        <fullName evidence="6">Kinectin</fullName>
    </recommendedName>
</protein>
<feature type="compositionally biased region" description="Basic and acidic residues" evidence="2">
    <location>
        <begin position="70"/>
        <end position="87"/>
    </location>
</feature>
<feature type="transmembrane region" description="Helical" evidence="3">
    <location>
        <begin position="7"/>
        <end position="28"/>
    </location>
</feature>
<evidence type="ECO:0000256" key="1">
    <source>
        <dbReference type="SAM" id="Coils"/>
    </source>
</evidence>
<dbReference type="EMBL" id="JACMRX010000004">
    <property type="protein sequence ID" value="KAF7990877.1"/>
    <property type="molecule type" value="Genomic_DNA"/>
</dbReference>
<keyword evidence="3" id="KW-0472">Membrane</keyword>
<feature type="coiled-coil region" evidence="1">
    <location>
        <begin position="455"/>
        <end position="548"/>
    </location>
</feature>